<accession>A0A1C7LWZ7</accession>
<reference evidence="8 9" key="1">
    <citation type="submission" date="2016-03" db="EMBL/GenBank/DDBJ databases">
        <title>Whole genome sequencing of Grifola frondosa 9006-11.</title>
        <authorList>
            <person name="Min B."/>
            <person name="Park H."/>
            <person name="Kim J.-G."/>
            <person name="Cho H."/>
            <person name="Oh Y.-L."/>
            <person name="Kong W.-S."/>
            <person name="Choi I.-G."/>
        </authorList>
    </citation>
    <scope>NUCLEOTIDE SEQUENCE [LARGE SCALE GENOMIC DNA]</scope>
    <source>
        <strain evidence="8 9">9006-11</strain>
    </source>
</reference>
<dbReference type="Proteomes" id="UP000092993">
    <property type="component" value="Unassembled WGS sequence"/>
</dbReference>
<name>A0A1C7LWZ7_GRIFR</name>
<keyword evidence="6" id="KW-0819">tRNA processing</keyword>
<dbReference type="InterPro" id="IPR029063">
    <property type="entry name" value="SAM-dependent_MTases_sf"/>
</dbReference>
<keyword evidence="3" id="KW-0489">Methyltransferase</keyword>
<evidence type="ECO:0000256" key="7">
    <source>
        <dbReference type="SAM" id="MobiDB-lite"/>
    </source>
</evidence>
<evidence type="ECO:0000313" key="9">
    <source>
        <dbReference type="Proteomes" id="UP000092993"/>
    </source>
</evidence>
<keyword evidence="4" id="KW-0808">Transferase</keyword>
<dbReference type="Pfam" id="PF02390">
    <property type="entry name" value="Methyltransf_4"/>
    <property type="match status" value="1"/>
</dbReference>
<dbReference type="PANTHER" id="PTHR43591">
    <property type="entry name" value="METHYLTRANSFERASE"/>
    <property type="match status" value="1"/>
</dbReference>
<comment type="catalytic activity">
    <reaction evidence="1">
        <text>guanosine(46) in tRNA + S-adenosyl-L-methionine = N(7)-methylguanosine(46) in tRNA + S-adenosyl-L-homocysteine</text>
        <dbReference type="Rhea" id="RHEA:42708"/>
        <dbReference type="Rhea" id="RHEA-COMP:10188"/>
        <dbReference type="Rhea" id="RHEA-COMP:10189"/>
        <dbReference type="ChEBI" id="CHEBI:57856"/>
        <dbReference type="ChEBI" id="CHEBI:59789"/>
        <dbReference type="ChEBI" id="CHEBI:74269"/>
        <dbReference type="ChEBI" id="CHEBI:74480"/>
        <dbReference type="EC" id="2.1.1.33"/>
    </reaction>
</comment>
<dbReference type="SUPFAM" id="SSF53335">
    <property type="entry name" value="S-adenosyl-L-methionine-dependent methyltransferases"/>
    <property type="match status" value="1"/>
</dbReference>
<evidence type="ECO:0000256" key="1">
    <source>
        <dbReference type="ARBA" id="ARBA00000142"/>
    </source>
</evidence>
<keyword evidence="5" id="KW-0949">S-adenosyl-L-methionine</keyword>
<dbReference type="CDD" id="cd02440">
    <property type="entry name" value="AdoMet_MTases"/>
    <property type="match status" value="1"/>
</dbReference>
<dbReference type="Gene3D" id="3.40.50.150">
    <property type="entry name" value="Vaccinia Virus protein VP39"/>
    <property type="match status" value="1"/>
</dbReference>
<dbReference type="STRING" id="5627.A0A1C7LWZ7"/>
<evidence type="ECO:0000256" key="2">
    <source>
        <dbReference type="ARBA" id="ARBA00011977"/>
    </source>
</evidence>
<dbReference type="OrthoDB" id="2013972at2759"/>
<evidence type="ECO:0000256" key="5">
    <source>
        <dbReference type="ARBA" id="ARBA00022691"/>
    </source>
</evidence>
<dbReference type="EMBL" id="LUGG01000018">
    <property type="protein sequence ID" value="OBZ69220.1"/>
    <property type="molecule type" value="Genomic_DNA"/>
</dbReference>
<evidence type="ECO:0000313" key="8">
    <source>
        <dbReference type="EMBL" id="OBZ69220.1"/>
    </source>
</evidence>
<dbReference type="AlphaFoldDB" id="A0A1C7LWZ7"/>
<sequence length="235" mass="25821">MGNEEIRSAFFWAPGFSFAHIYTAPRGEAPQPGLECDESISDSGSGSPAPSLYSFSSSIDGRMMLRNVYGRVLNNQNDTYFLPADNEEHRRLDLQHQIITLSLGGLYPAAGLVRRALNPRADRTPTIMDVGTGSGSWAIDMAKEFPHCDVVGVDLAPPQIDVALPANCRSISAGIRDFPTFLDELAKTLRPGGVCCWEMERCSYTTKMKDPWLSANKEAVKSRGPIEFSSLLTMR</sequence>
<comment type="caution">
    <text evidence="8">The sequence shown here is derived from an EMBL/GenBank/DDBJ whole genome shotgun (WGS) entry which is preliminary data.</text>
</comment>
<evidence type="ECO:0000256" key="4">
    <source>
        <dbReference type="ARBA" id="ARBA00022679"/>
    </source>
</evidence>
<feature type="region of interest" description="Disordered" evidence="7">
    <location>
        <begin position="29"/>
        <end position="48"/>
    </location>
</feature>
<dbReference type="PANTHER" id="PTHR43591:SF24">
    <property type="entry name" value="2-METHOXY-6-POLYPRENYL-1,4-BENZOQUINOL METHYLASE, MITOCHONDRIAL"/>
    <property type="match status" value="1"/>
</dbReference>
<protein>
    <recommendedName>
        <fullName evidence="2">tRNA (guanine(46)-N(7))-methyltransferase</fullName>
        <ecNumber evidence="2">2.1.1.33</ecNumber>
    </recommendedName>
</protein>
<evidence type="ECO:0000256" key="6">
    <source>
        <dbReference type="ARBA" id="ARBA00022694"/>
    </source>
</evidence>
<proteinExistence type="predicted"/>
<dbReference type="EC" id="2.1.1.33" evidence="2"/>
<keyword evidence="9" id="KW-1185">Reference proteome</keyword>
<organism evidence="8 9">
    <name type="scientific">Grifola frondosa</name>
    <name type="common">Maitake</name>
    <name type="synonym">Polyporus frondosus</name>
    <dbReference type="NCBI Taxonomy" id="5627"/>
    <lineage>
        <taxon>Eukaryota</taxon>
        <taxon>Fungi</taxon>
        <taxon>Dikarya</taxon>
        <taxon>Basidiomycota</taxon>
        <taxon>Agaricomycotina</taxon>
        <taxon>Agaricomycetes</taxon>
        <taxon>Polyporales</taxon>
        <taxon>Grifolaceae</taxon>
        <taxon>Grifola</taxon>
    </lineage>
</organism>
<dbReference type="InterPro" id="IPR003358">
    <property type="entry name" value="tRNA_(Gua-N-7)_MeTrfase_Trmb"/>
</dbReference>
<evidence type="ECO:0000256" key="3">
    <source>
        <dbReference type="ARBA" id="ARBA00022603"/>
    </source>
</evidence>
<dbReference type="GO" id="GO:0008176">
    <property type="term" value="F:tRNA (guanine(46)-N7)-methyltransferase activity"/>
    <property type="evidence" value="ECO:0007669"/>
    <property type="project" value="UniProtKB-EC"/>
</dbReference>
<gene>
    <name evidence="8" type="ORF">A0H81_10750</name>
</gene>